<dbReference type="CDD" id="cd00488">
    <property type="entry name" value="PCD_DCoH"/>
    <property type="match status" value="1"/>
</dbReference>
<dbReference type="Pfam" id="PF01329">
    <property type="entry name" value="Pterin_4a"/>
    <property type="match status" value="1"/>
</dbReference>
<evidence type="ECO:0000256" key="3">
    <source>
        <dbReference type="ARBA" id="ARBA00013252"/>
    </source>
</evidence>
<dbReference type="InterPro" id="IPR001533">
    <property type="entry name" value="Pterin_deHydtase"/>
</dbReference>
<dbReference type="PANTHER" id="PTHR12599:SF0">
    <property type="entry name" value="PTERIN-4-ALPHA-CARBINOLAMINE DEHYDRATASE"/>
    <property type="match status" value="1"/>
</dbReference>
<gene>
    <name evidence="5" type="ORF">ACE5IX_11585</name>
    <name evidence="6" type="ORF">CH371_10885</name>
</gene>
<dbReference type="Proteomes" id="UP001580391">
    <property type="component" value="Unassembled WGS sequence"/>
</dbReference>
<proteinExistence type="inferred from homology"/>
<evidence type="ECO:0000313" key="7">
    <source>
        <dbReference type="Proteomes" id="UP000231912"/>
    </source>
</evidence>
<evidence type="ECO:0000256" key="2">
    <source>
        <dbReference type="ARBA" id="ARBA00006472"/>
    </source>
</evidence>
<name>A0A2M9ZCF4_9LEPT</name>
<reference evidence="5 8" key="2">
    <citation type="submission" date="2024-09" db="EMBL/GenBank/DDBJ databases">
        <title>Taxonomic and Genotyping Characterization of Leptospira Strains isolated from Multiple Sources in Colombia highlights the importance of intermediate species.</title>
        <authorList>
            <person name="Torres Higuera L."/>
            <person name="Rojas Tapias D."/>
            <person name="Jimenez Velasquez S."/>
            <person name="Renjifo Ibanez C."/>
        </authorList>
    </citation>
    <scope>NUCLEOTIDE SEQUENCE [LARGE SCALE GENOMIC DNA]</scope>
    <source>
        <strain evidence="5 8">Lep080</strain>
    </source>
</reference>
<protein>
    <recommendedName>
        <fullName evidence="3">4a-hydroxytetrahydrobiopterin dehydratase</fullName>
        <ecNumber evidence="3">4.2.1.96</ecNumber>
    </recommendedName>
</protein>
<evidence type="ECO:0000256" key="4">
    <source>
        <dbReference type="ARBA" id="ARBA00023239"/>
    </source>
</evidence>
<dbReference type="AlphaFoldDB" id="A0A2M9ZCF4"/>
<dbReference type="PANTHER" id="PTHR12599">
    <property type="entry name" value="PTERIN-4-ALPHA-CARBINOLAMINE DEHYDRATASE"/>
    <property type="match status" value="1"/>
</dbReference>
<evidence type="ECO:0000313" key="5">
    <source>
        <dbReference type="EMBL" id="MFB5737155.1"/>
    </source>
</evidence>
<reference evidence="6 7" key="1">
    <citation type="submission" date="2017-07" db="EMBL/GenBank/DDBJ databases">
        <title>Leptospira spp. isolated from tropical soils.</title>
        <authorList>
            <person name="Thibeaux R."/>
            <person name="Iraola G."/>
            <person name="Ferres I."/>
            <person name="Bierque E."/>
            <person name="Girault D."/>
            <person name="Soupe-Gilbert M.-E."/>
            <person name="Picardeau M."/>
            <person name="Goarant C."/>
        </authorList>
    </citation>
    <scope>NUCLEOTIDE SEQUENCE [LARGE SCALE GENOMIC DNA]</scope>
    <source>
        <strain evidence="6 7">FH2-C-A2</strain>
    </source>
</reference>
<accession>A0A2M9ZCF4</accession>
<dbReference type="SUPFAM" id="SSF55248">
    <property type="entry name" value="PCD-like"/>
    <property type="match status" value="1"/>
</dbReference>
<comment type="similarity">
    <text evidence="2">Belongs to the pterin-4-alpha-carbinolamine dehydratase family.</text>
</comment>
<keyword evidence="4" id="KW-0456">Lyase</keyword>
<dbReference type="GO" id="GO:0006729">
    <property type="term" value="P:tetrahydrobiopterin biosynthetic process"/>
    <property type="evidence" value="ECO:0007669"/>
    <property type="project" value="InterPro"/>
</dbReference>
<evidence type="ECO:0000313" key="8">
    <source>
        <dbReference type="Proteomes" id="UP001580391"/>
    </source>
</evidence>
<dbReference type="Gene3D" id="3.30.1360.20">
    <property type="entry name" value="Transcriptional coactivator/pterin dehydratase"/>
    <property type="match status" value="1"/>
</dbReference>
<evidence type="ECO:0000256" key="1">
    <source>
        <dbReference type="ARBA" id="ARBA00001554"/>
    </source>
</evidence>
<comment type="caution">
    <text evidence="6">The sequence shown here is derived from an EMBL/GenBank/DDBJ whole genome shotgun (WGS) entry which is preliminary data.</text>
</comment>
<dbReference type="GO" id="GO:0008124">
    <property type="term" value="F:4-alpha-hydroxytetrahydrobiopterin dehydratase activity"/>
    <property type="evidence" value="ECO:0007669"/>
    <property type="project" value="UniProtKB-EC"/>
</dbReference>
<dbReference type="EMBL" id="NPDT01000003">
    <property type="protein sequence ID" value="PJZ66017.1"/>
    <property type="molecule type" value="Genomic_DNA"/>
</dbReference>
<sequence length="101" mass="11371">MNNSPRPVTDDELRKELPLGWEVVEASGIKKLRKTYELTKYSSGIDLVIKLAGLADTMDHHPDILLGYRVVKVEIYTHTIEGISALDLQFAIAAEKIHLKE</sequence>
<dbReference type="InterPro" id="IPR036428">
    <property type="entry name" value="PCD_sf"/>
</dbReference>
<evidence type="ECO:0000313" key="6">
    <source>
        <dbReference type="EMBL" id="PJZ66017.1"/>
    </source>
</evidence>
<comment type="catalytic activity">
    <reaction evidence="1">
        <text>(4aS,6R)-4a-hydroxy-L-erythro-5,6,7,8-tetrahydrobiopterin = (6R)-L-erythro-6,7-dihydrobiopterin + H2O</text>
        <dbReference type="Rhea" id="RHEA:11920"/>
        <dbReference type="ChEBI" id="CHEBI:15377"/>
        <dbReference type="ChEBI" id="CHEBI:15642"/>
        <dbReference type="ChEBI" id="CHEBI:43120"/>
        <dbReference type="EC" id="4.2.1.96"/>
    </reaction>
</comment>
<dbReference type="EC" id="4.2.1.96" evidence="3"/>
<dbReference type="EMBL" id="JBHILJ010000005">
    <property type="protein sequence ID" value="MFB5737155.1"/>
    <property type="molecule type" value="Genomic_DNA"/>
</dbReference>
<organism evidence="6 7">
    <name type="scientific">Leptospira wolffii</name>
    <dbReference type="NCBI Taxonomy" id="409998"/>
    <lineage>
        <taxon>Bacteria</taxon>
        <taxon>Pseudomonadati</taxon>
        <taxon>Spirochaetota</taxon>
        <taxon>Spirochaetia</taxon>
        <taxon>Leptospirales</taxon>
        <taxon>Leptospiraceae</taxon>
        <taxon>Leptospira</taxon>
    </lineage>
</organism>
<dbReference type="Proteomes" id="UP000231912">
    <property type="component" value="Unassembled WGS sequence"/>
</dbReference>
<dbReference type="RefSeq" id="WP_100758899.1">
    <property type="nucleotide sequence ID" value="NZ_JBHILI010000006.1"/>
</dbReference>
<keyword evidence="8" id="KW-1185">Reference proteome</keyword>